<dbReference type="InterPro" id="IPR011051">
    <property type="entry name" value="RmlC_Cupin_sf"/>
</dbReference>
<feature type="domain" description="Cupin type-2" evidence="2">
    <location>
        <begin position="33"/>
        <end position="99"/>
    </location>
</feature>
<dbReference type="Gene3D" id="2.60.120.10">
    <property type="entry name" value="Jelly Rolls"/>
    <property type="match status" value="1"/>
</dbReference>
<dbReference type="InterPro" id="IPR051610">
    <property type="entry name" value="GPI/OXD"/>
</dbReference>
<dbReference type="RefSeq" id="WP_097791845.1">
    <property type="nucleotide sequence ID" value="NZ_NOUV01000006.1"/>
</dbReference>
<evidence type="ECO:0000313" key="4">
    <source>
        <dbReference type="Proteomes" id="UP000220904"/>
    </source>
</evidence>
<proteinExistence type="predicted"/>
<dbReference type="PANTHER" id="PTHR35848">
    <property type="entry name" value="OXALATE-BINDING PROTEIN"/>
    <property type="match status" value="1"/>
</dbReference>
<dbReference type="GO" id="GO:0046872">
    <property type="term" value="F:metal ion binding"/>
    <property type="evidence" value="ECO:0007669"/>
    <property type="project" value="UniProtKB-KW"/>
</dbReference>
<dbReference type="SUPFAM" id="SSF51182">
    <property type="entry name" value="RmlC-like cupins"/>
    <property type="match status" value="1"/>
</dbReference>
<sequence length="117" mass="12449">MTNYEKITVGNEGRVELHDQLKLTGAEVSINQLPAGAGVPFVHSHTNNEEIYGILAGKGKAILDGEEVDLAAGDWLKVAPAAKRQFFAAADSGITYLCIQVKENSLGGFTAEDAVVY</sequence>
<dbReference type="CDD" id="cd06985">
    <property type="entry name" value="cupin_BF4112"/>
    <property type="match status" value="1"/>
</dbReference>
<dbReference type="PANTHER" id="PTHR35848:SF6">
    <property type="entry name" value="CUPIN TYPE-2 DOMAIN-CONTAINING PROTEIN"/>
    <property type="match status" value="1"/>
</dbReference>
<evidence type="ECO:0000313" key="3">
    <source>
        <dbReference type="EMBL" id="PDX87632.1"/>
    </source>
</evidence>
<dbReference type="Proteomes" id="UP000220904">
    <property type="component" value="Unassembled WGS sequence"/>
</dbReference>
<dbReference type="AlphaFoldDB" id="A0A2A7B8M4"/>
<organism evidence="3 4">
    <name type="scientific">Faecalibacterium prausnitzii</name>
    <dbReference type="NCBI Taxonomy" id="853"/>
    <lineage>
        <taxon>Bacteria</taxon>
        <taxon>Bacillati</taxon>
        <taxon>Bacillota</taxon>
        <taxon>Clostridia</taxon>
        <taxon>Eubacteriales</taxon>
        <taxon>Oscillospiraceae</taxon>
        <taxon>Faecalibacterium</taxon>
    </lineage>
</organism>
<comment type="caution">
    <text evidence="3">The sequence shown here is derived from an EMBL/GenBank/DDBJ whole genome shotgun (WGS) entry which is preliminary data.</text>
</comment>
<protein>
    <submittedName>
        <fullName evidence="3">Cupin</fullName>
    </submittedName>
</protein>
<evidence type="ECO:0000256" key="1">
    <source>
        <dbReference type="ARBA" id="ARBA00022723"/>
    </source>
</evidence>
<accession>A0A2A7B8M4</accession>
<gene>
    <name evidence="3" type="ORF">CHR60_03930</name>
</gene>
<keyword evidence="1" id="KW-0479">Metal-binding</keyword>
<dbReference type="OrthoDB" id="9804028at2"/>
<dbReference type="EMBL" id="NOUV01000006">
    <property type="protein sequence ID" value="PDX87632.1"/>
    <property type="molecule type" value="Genomic_DNA"/>
</dbReference>
<evidence type="ECO:0000259" key="2">
    <source>
        <dbReference type="Pfam" id="PF07883"/>
    </source>
</evidence>
<dbReference type="Pfam" id="PF07883">
    <property type="entry name" value="Cupin_2"/>
    <property type="match status" value="1"/>
</dbReference>
<dbReference type="InterPro" id="IPR014710">
    <property type="entry name" value="RmlC-like_jellyroll"/>
</dbReference>
<dbReference type="InterPro" id="IPR013096">
    <property type="entry name" value="Cupin_2"/>
</dbReference>
<reference evidence="3 4" key="1">
    <citation type="journal article" date="2017" name="Front. Microbiol.">
        <title>New Insights into the Diversity of the Genus Faecalibacterium.</title>
        <authorList>
            <person name="Benevides L."/>
            <person name="Burman S."/>
            <person name="Martin R."/>
            <person name="Robert V."/>
            <person name="Thomas M."/>
            <person name="Miquel S."/>
            <person name="Chain F."/>
            <person name="Sokol H."/>
            <person name="Bermudez-Humaran L.G."/>
            <person name="Morrison M."/>
            <person name="Langella P."/>
            <person name="Azevedo V.A."/>
            <person name="Chatel J.M."/>
            <person name="Soares S."/>
        </authorList>
    </citation>
    <scope>NUCLEOTIDE SEQUENCE [LARGE SCALE GENOMIC DNA]</scope>
    <source>
        <strain evidence="3 4">AHMP21</strain>
    </source>
</reference>
<name>A0A2A7B8M4_9FIRM</name>